<keyword evidence="2" id="KW-0238">DNA-binding</keyword>
<dbReference type="PRINTS" id="PR00035">
    <property type="entry name" value="HTHGNTR"/>
</dbReference>
<accession>A0ABT7T8S2</accession>
<keyword evidence="3" id="KW-0804">Transcription</keyword>
<dbReference type="InterPro" id="IPR036390">
    <property type="entry name" value="WH_DNA-bd_sf"/>
</dbReference>
<feature type="domain" description="HTH gntR-type" evidence="4">
    <location>
        <begin position="1"/>
        <end position="68"/>
    </location>
</feature>
<evidence type="ECO:0000256" key="1">
    <source>
        <dbReference type="ARBA" id="ARBA00023015"/>
    </source>
</evidence>
<evidence type="ECO:0000256" key="3">
    <source>
        <dbReference type="ARBA" id="ARBA00023163"/>
    </source>
</evidence>
<evidence type="ECO:0000259" key="4">
    <source>
        <dbReference type="PROSITE" id="PS50949"/>
    </source>
</evidence>
<dbReference type="PANTHER" id="PTHR43537">
    <property type="entry name" value="TRANSCRIPTIONAL REGULATOR, GNTR FAMILY"/>
    <property type="match status" value="1"/>
</dbReference>
<dbReference type="SUPFAM" id="SSF46785">
    <property type="entry name" value="Winged helix' DNA-binding domain"/>
    <property type="match status" value="1"/>
</dbReference>
<evidence type="ECO:0000313" key="5">
    <source>
        <dbReference type="EMBL" id="MDM7885984.1"/>
    </source>
</evidence>
<dbReference type="RefSeq" id="WP_259346172.1">
    <property type="nucleotide sequence ID" value="NZ_JAUCML010000008.1"/>
</dbReference>
<sequence length="233" mass="25742">MLNGTSVIDAIRLDIVAGVLQPGTRVTEAFLADRYGVSRVPVREALRGLEGEGFVVSRPNVGSRIADIPFDEADDLFAVRESLETATARRAATRARTLFDQATPPEDWWRVRRELGAVLDAGDAAVEREDLDQLVDLNERFHLLVAELSGSATLATLLRQLSRKIEWLYALDTFSRGKRLWPDHRRILAAIDAGDVDGAAERMAWHVRESRIGYAARSSPEQADALREAGPAV</sequence>
<dbReference type="Gene3D" id="1.10.10.10">
    <property type="entry name" value="Winged helix-like DNA-binding domain superfamily/Winged helix DNA-binding domain"/>
    <property type="match status" value="1"/>
</dbReference>
<dbReference type="SUPFAM" id="SSF48008">
    <property type="entry name" value="GntR ligand-binding domain-like"/>
    <property type="match status" value="1"/>
</dbReference>
<protein>
    <submittedName>
        <fullName evidence="5">GntR family transcriptional regulator</fullName>
    </submittedName>
</protein>
<dbReference type="InterPro" id="IPR008920">
    <property type="entry name" value="TF_FadR/GntR_C"/>
</dbReference>
<dbReference type="SMART" id="SM00345">
    <property type="entry name" value="HTH_GNTR"/>
    <property type="match status" value="1"/>
</dbReference>
<evidence type="ECO:0000256" key="2">
    <source>
        <dbReference type="ARBA" id="ARBA00023125"/>
    </source>
</evidence>
<dbReference type="Pfam" id="PF00392">
    <property type="entry name" value="GntR"/>
    <property type="match status" value="1"/>
</dbReference>
<dbReference type="InterPro" id="IPR036388">
    <property type="entry name" value="WH-like_DNA-bd_sf"/>
</dbReference>
<evidence type="ECO:0000313" key="6">
    <source>
        <dbReference type="Proteomes" id="UP001237823"/>
    </source>
</evidence>
<dbReference type="Proteomes" id="UP001237823">
    <property type="component" value="Unassembled WGS sequence"/>
</dbReference>
<dbReference type="PROSITE" id="PS50949">
    <property type="entry name" value="HTH_GNTR"/>
    <property type="match status" value="1"/>
</dbReference>
<organism evidence="5 6">
    <name type="scientific">Curtobacterium citri</name>
    <dbReference type="NCBI Taxonomy" id="3055139"/>
    <lineage>
        <taxon>Bacteria</taxon>
        <taxon>Bacillati</taxon>
        <taxon>Actinomycetota</taxon>
        <taxon>Actinomycetes</taxon>
        <taxon>Micrococcales</taxon>
        <taxon>Microbacteriaceae</taxon>
        <taxon>Curtobacterium</taxon>
    </lineage>
</organism>
<keyword evidence="1" id="KW-0805">Transcription regulation</keyword>
<comment type="caution">
    <text evidence="5">The sequence shown here is derived from an EMBL/GenBank/DDBJ whole genome shotgun (WGS) entry which is preliminary data.</text>
</comment>
<keyword evidence="6" id="KW-1185">Reference proteome</keyword>
<proteinExistence type="predicted"/>
<dbReference type="CDD" id="cd07377">
    <property type="entry name" value="WHTH_GntR"/>
    <property type="match status" value="1"/>
</dbReference>
<gene>
    <name evidence="5" type="ORF">QUG92_12795</name>
</gene>
<dbReference type="SMART" id="SM00895">
    <property type="entry name" value="FCD"/>
    <property type="match status" value="1"/>
</dbReference>
<dbReference type="InterPro" id="IPR000524">
    <property type="entry name" value="Tscrpt_reg_HTH_GntR"/>
</dbReference>
<dbReference type="Pfam" id="PF07729">
    <property type="entry name" value="FCD"/>
    <property type="match status" value="1"/>
</dbReference>
<dbReference type="PANTHER" id="PTHR43537:SF24">
    <property type="entry name" value="GLUCONATE OPERON TRANSCRIPTIONAL REPRESSOR"/>
    <property type="match status" value="1"/>
</dbReference>
<reference evidence="5 6" key="1">
    <citation type="submission" date="2023-06" db="EMBL/GenBank/DDBJ databases">
        <authorList>
            <person name="Feng G."/>
            <person name="Li J."/>
            <person name="Zhu H."/>
        </authorList>
    </citation>
    <scope>NUCLEOTIDE SEQUENCE [LARGE SCALE GENOMIC DNA]</scope>
    <source>
        <strain evidence="5 6">RHCKG23</strain>
    </source>
</reference>
<dbReference type="InterPro" id="IPR011711">
    <property type="entry name" value="GntR_C"/>
</dbReference>
<name>A0ABT7T8S2_9MICO</name>
<dbReference type="Gene3D" id="1.20.120.530">
    <property type="entry name" value="GntR ligand-binding domain-like"/>
    <property type="match status" value="1"/>
</dbReference>
<dbReference type="EMBL" id="JAUCML010000008">
    <property type="protein sequence ID" value="MDM7885984.1"/>
    <property type="molecule type" value="Genomic_DNA"/>
</dbReference>